<evidence type="ECO:0000313" key="2">
    <source>
        <dbReference type="Proteomes" id="UP001620295"/>
    </source>
</evidence>
<gene>
    <name evidence="1" type="ORF">ACI2L5_48050</name>
</gene>
<name>A0ABW8M321_9ACTN</name>
<organism evidence="1 2">
    <name type="scientific">Streptomyces milbemycinicus</name>
    <dbReference type="NCBI Taxonomy" id="476552"/>
    <lineage>
        <taxon>Bacteria</taxon>
        <taxon>Bacillati</taxon>
        <taxon>Actinomycetota</taxon>
        <taxon>Actinomycetes</taxon>
        <taxon>Kitasatosporales</taxon>
        <taxon>Streptomycetaceae</taxon>
        <taxon>Streptomyces</taxon>
    </lineage>
</organism>
<protein>
    <submittedName>
        <fullName evidence="1">Uncharacterized protein</fullName>
    </submittedName>
</protein>
<keyword evidence="2" id="KW-1185">Reference proteome</keyword>
<dbReference type="Proteomes" id="UP001620295">
    <property type="component" value="Unassembled WGS sequence"/>
</dbReference>
<proteinExistence type="predicted"/>
<accession>A0ABW8M321</accession>
<comment type="caution">
    <text evidence="1">The sequence shown here is derived from an EMBL/GenBank/DDBJ whole genome shotgun (WGS) entry which is preliminary data.</text>
</comment>
<evidence type="ECO:0000313" key="1">
    <source>
        <dbReference type="EMBL" id="MFK4272583.1"/>
    </source>
</evidence>
<sequence length="97" mass="10727">MRSIRGSGLDEVRPRVTACGLPWLAKTPATNAGEAANWLFTEHRNPWLLGPSTDWSVGLAILEETRRSHGLLALRRFLDDLIALCAVADALATLYLW</sequence>
<dbReference type="EMBL" id="JBJDQH010000028">
    <property type="protein sequence ID" value="MFK4272583.1"/>
    <property type="molecule type" value="Genomic_DNA"/>
</dbReference>
<dbReference type="RefSeq" id="WP_404748878.1">
    <property type="nucleotide sequence ID" value="NZ_JBJDQH010000028.1"/>
</dbReference>
<reference evidence="1 2" key="1">
    <citation type="submission" date="2024-11" db="EMBL/GenBank/DDBJ databases">
        <title>The Natural Products Discovery Center: Release of the First 8490 Sequenced Strains for Exploring Actinobacteria Biosynthetic Diversity.</title>
        <authorList>
            <person name="Kalkreuter E."/>
            <person name="Kautsar S.A."/>
            <person name="Yang D."/>
            <person name="Bader C.D."/>
            <person name="Teijaro C.N."/>
            <person name="Fluegel L."/>
            <person name="Davis C.M."/>
            <person name="Simpson J.R."/>
            <person name="Lauterbach L."/>
            <person name="Steele A.D."/>
            <person name="Gui C."/>
            <person name="Meng S."/>
            <person name="Li G."/>
            <person name="Viehrig K."/>
            <person name="Ye F."/>
            <person name="Su P."/>
            <person name="Kiefer A.F."/>
            <person name="Nichols A."/>
            <person name="Cepeda A.J."/>
            <person name="Yan W."/>
            <person name="Fan B."/>
            <person name="Jiang Y."/>
            <person name="Adhikari A."/>
            <person name="Zheng C.-J."/>
            <person name="Schuster L."/>
            <person name="Cowan T.M."/>
            <person name="Smanski M.J."/>
            <person name="Chevrette M.G."/>
            <person name="De Carvalho L.P.S."/>
            <person name="Shen B."/>
        </authorList>
    </citation>
    <scope>NUCLEOTIDE SEQUENCE [LARGE SCALE GENOMIC DNA]</scope>
    <source>
        <strain evidence="1 2">NPDC020863</strain>
    </source>
</reference>